<accession>A0A1T5FES5</accession>
<evidence type="ECO:0000259" key="1">
    <source>
        <dbReference type="Pfam" id="PF13380"/>
    </source>
</evidence>
<dbReference type="Gene3D" id="3.40.50.720">
    <property type="entry name" value="NAD(P)-binding Rossmann-like Domain"/>
    <property type="match status" value="1"/>
</dbReference>
<dbReference type="EMBL" id="FUYR01000009">
    <property type="protein sequence ID" value="SKB94632.1"/>
    <property type="molecule type" value="Genomic_DNA"/>
</dbReference>
<reference evidence="3" key="1">
    <citation type="submission" date="2017-02" db="EMBL/GenBank/DDBJ databases">
        <authorList>
            <person name="Varghese N."/>
            <person name="Submissions S."/>
        </authorList>
    </citation>
    <scope>NUCLEOTIDE SEQUENCE [LARGE SCALE GENOMIC DNA]</scope>
    <source>
        <strain evidence="3">DSM 22385</strain>
    </source>
</reference>
<dbReference type="Proteomes" id="UP000189981">
    <property type="component" value="Unassembled WGS sequence"/>
</dbReference>
<organism evidence="2 3">
    <name type="scientific">Daejeonella lutea</name>
    <dbReference type="NCBI Taxonomy" id="572036"/>
    <lineage>
        <taxon>Bacteria</taxon>
        <taxon>Pseudomonadati</taxon>
        <taxon>Bacteroidota</taxon>
        <taxon>Sphingobacteriia</taxon>
        <taxon>Sphingobacteriales</taxon>
        <taxon>Sphingobacteriaceae</taxon>
        <taxon>Daejeonella</taxon>
    </lineage>
</organism>
<dbReference type="InterPro" id="IPR003781">
    <property type="entry name" value="CoA-bd"/>
</dbReference>
<dbReference type="SUPFAM" id="SSF51735">
    <property type="entry name" value="NAD(P)-binding Rossmann-fold domains"/>
    <property type="match status" value="1"/>
</dbReference>
<name>A0A1T5FES5_9SPHI</name>
<dbReference type="RefSeq" id="WP_079704126.1">
    <property type="nucleotide sequence ID" value="NZ_FUYR01000009.1"/>
</dbReference>
<proteinExistence type="predicted"/>
<dbReference type="InterPro" id="IPR036291">
    <property type="entry name" value="NAD(P)-bd_dom_sf"/>
</dbReference>
<keyword evidence="3" id="KW-1185">Reference proteome</keyword>
<evidence type="ECO:0000313" key="2">
    <source>
        <dbReference type="EMBL" id="SKB94632.1"/>
    </source>
</evidence>
<sequence>MKKTLILGATDNPSRYANLAASRLVAHGHPIVNIGIKQGEAAGVEIEKAGEVYNDIDTVTLYVGPQNQPEYYDYIIKTKPKRIIFNPGTENEELEDLAEENGIETLHACTLVMLSTRQY</sequence>
<dbReference type="Pfam" id="PF13380">
    <property type="entry name" value="CoA_binding_2"/>
    <property type="match status" value="1"/>
</dbReference>
<dbReference type="STRING" id="572036.SAMN05661099_3635"/>
<protein>
    <recommendedName>
        <fullName evidence="1">CoA-binding domain-containing protein</fullName>
    </recommendedName>
</protein>
<evidence type="ECO:0000313" key="3">
    <source>
        <dbReference type="Proteomes" id="UP000189981"/>
    </source>
</evidence>
<feature type="domain" description="CoA-binding" evidence="1">
    <location>
        <begin position="2"/>
        <end position="114"/>
    </location>
</feature>
<dbReference type="AlphaFoldDB" id="A0A1T5FES5"/>
<gene>
    <name evidence="2" type="ORF">SAMN05661099_3635</name>
</gene>
<dbReference type="OrthoDB" id="708726at2"/>